<dbReference type="KEGG" id="mbur:EQU24_13890"/>
<dbReference type="PANTHER" id="PTHR37424">
    <property type="entry name" value="BACTERIOFERRITIN-ASSOCIATED FERREDOXIN"/>
    <property type="match status" value="1"/>
</dbReference>
<evidence type="ECO:0000256" key="3">
    <source>
        <dbReference type="ARBA" id="ARBA00022723"/>
    </source>
</evidence>
<evidence type="ECO:0000256" key="4">
    <source>
        <dbReference type="ARBA" id="ARBA00022982"/>
    </source>
</evidence>
<name>A0A4P9UP91_METBY</name>
<keyword evidence="4" id="KW-0249">Electron transport</keyword>
<evidence type="ECO:0000259" key="10">
    <source>
        <dbReference type="Pfam" id="PF04324"/>
    </source>
</evidence>
<gene>
    <name evidence="11" type="ORF">EQU24_13890</name>
</gene>
<dbReference type="EMBL" id="CP035467">
    <property type="protein sequence ID" value="QCW83209.1"/>
    <property type="molecule type" value="Genomic_DNA"/>
</dbReference>
<evidence type="ECO:0000256" key="9">
    <source>
        <dbReference type="ARBA" id="ARBA00046332"/>
    </source>
</evidence>
<keyword evidence="5" id="KW-0408">Iron</keyword>
<organism evidence="11 12">
    <name type="scientific">Methylotuvimicrobium buryatense</name>
    <name type="common">Methylomicrobium buryatense</name>
    <dbReference type="NCBI Taxonomy" id="95641"/>
    <lineage>
        <taxon>Bacteria</taxon>
        <taxon>Pseudomonadati</taxon>
        <taxon>Pseudomonadota</taxon>
        <taxon>Gammaproteobacteria</taxon>
        <taxon>Methylococcales</taxon>
        <taxon>Methylococcaceae</taxon>
        <taxon>Methylotuvimicrobium</taxon>
    </lineage>
</organism>
<dbReference type="GO" id="GO:0051537">
    <property type="term" value="F:2 iron, 2 sulfur cluster binding"/>
    <property type="evidence" value="ECO:0007669"/>
    <property type="project" value="UniProtKB-KW"/>
</dbReference>
<keyword evidence="2" id="KW-0001">2Fe-2S</keyword>
<comment type="cofactor">
    <cofactor evidence="7">
        <name>[2Fe-2S] cluster</name>
        <dbReference type="ChEBI" id="CHEBI:190135"/>
    </cofactor>
</comment>
<dbReference type="Gene3D" id="1.10.10.1100">
    <property type="entry name" value="BFD-like [2Fe-2S]-binding domain"/>
    <property type="match status" value="1"/>
</dbReference>
<comment type="similarity">
    <text evidence="9">Belongs to the Bfd family.</text>
</comment>
<dbReference type="OrthoDB" id="9815350at2"/>
<dbReference type="InterPro" id="IPR007419">
    <property type="entry name" value="BFD-like_2Fe2S-bd_dom"/>
</dbReference>
<dbReference type="GO" id="GO:0046872">
    <property type="term" value="F:metal ion binding"/>
    <property type="evidence" value="ECO:0007669"/>
    <property type="project" value="UniProtKB-KW"/>
</dbReference>
<feature type="domain" description="BFD-like [2Fe-2S]-binding" evidence="10">
    <location>
        <begin position="2"/>
        <end position="51"/>
    </location>
</feature>
<dbReference type="InterPro" id="IPR041854">
    <property type="entry name" value="BFD-like_2Fe2S-bd_dom_sf"/>
</dbReference>
<dbReference type="Pfam" id="PF04324">
    <property type="entry name" value="Fer2_BFD"/>
    <property type="match status" value="1"/>
</dbReference>
<evidence type="ECO:0000256" key="7">
    <source>
        <dbReference type="ARBA" id="ARBA00034078"/>
    </source>
</evidence>
<accession>A0A4P9UP91</accession>
<evidence type="ECO:0000256" key="8">
    <source>
        <dbReference type="ARBA" id="ARBA00039386"/>
    </source>
</evidence>
<keyword evidence="3" id="KW-0479">Metal-binding</keyword>
<keyword evidence="12" id="KW-1185">Reference proteome</keyword>
<dbReference type="RefSeq" id="WP_014148205.1">
    <property type="nucleotide sequence ID" value="NZ_CP035467.1"/>
</dbReference>
<evidence type="ECO:0000256" key="1">
    <source>
        <dbReference type="ARBA" id="ARBA00022448"/>
    </source>
</evidence>
<dbReference type="STRING" id="675511.GCA_000341735_00272"/>
<evidence type="ECO:0000256" key="6">
    <source>
        <dbReference type="ARBA" id="ARBA00023014"/>
    </source>
</evidence>
<dbReference type="InterPro" id="IPR052371">
    <property type="entry name" value="BFD-associated_ferredoxin"/>
</dbReference>
<evidence type="ECO:0000313" key="12">
    <source>
        <dbReference type="Proteomes" id="UP000305881"/>
    </source>
</evidence>
<reference evidence="12" key="1">
    <citation type="journal article" date="2019" name="J. Bacteriol.">
        <title>A Mutagenic Screen Identifies a TonB-Dependent Receptor Required for the Lanthanide Metal Switch in the Type I Methanotroph 'Methylotuvimicrobium buryatense' 5GB1C.</title>
        <authorList>
            <person name="Groom J.D."/>
            <person name="Ford S.M."/>
            <person name="Pesesky M.W."/>
            <person name="Lidstrom M.E."/>
        </authorList>
    </citation>
    <scope>NUCLEOTIDE SEQUENCE [LARGE SCALE GENOMIC DNA]</scope>
    <source>
        <strain evidence="12">5GB1C</strain>
    </source>
</reference>
<protein>
    <recommendedName>
        <fullName evidence="8">Bacterioferritin-associated ferredoxin</fullName>
    </recommendedName>
</protein>
<keyword evidence="6" id="KW-0411">Iron-sulfur</keyword>
<proteinExistence type="inferred from homology"/>
<dbReference type="PANTHER" id="PTHR37424:SF1">
    <property type="entry name" value="BACTERIOFERRITIN-ASSOCIATED FERREDOXIN"/>
    <property type="match status" value="1"/>
</dbReference>
<evidence type="ECO:0000313" key="11">
    <source>
        <dbReference type="EMBL" id="QCW83209.1"/>
    </source>
</evidence>
<evidence type="ECO:0000256" key="2">
    <source>
        <dbReference type="ARBA" id="ARBA00022714"/>
    </source>
</evidence>
<dbReference type="Proteomes" id="UP000305881">
    <property type="component" value="Chromosome"/>
</dbReference>
<keyword evidence="1" id="KW-0813">Transport</keyword>
<dbReference type="AlphaFoldDB" id="A0A4P9UP91"/>
<sequence length="65" mass="7129">MYVCVCKAVTDKQIKSAIENGHCSRKHLNQCLGVGSVCGKCSRHVKQILDESHAEQQLMPQAAFA</sequence>
<evidence type="ECO:0000256" key="5">
    <source>
        <dbReference type="ARBA" id="ARBA00023004"/>
    </source>
</evidence>